<organism evidence="1 2">
    <name type="scientific">Thermoanaerobacter pentosaceus</name>
    <dbReference type="NCBI Taxonomy" id="694059"/>
    <lineage>
        <taxon>Bacteria</taxon>
        <taxon>Bacillati</taxon>
        <taxon>Bacillota</taxon>
        <taxon>Clostridia</taxon>
        <taxon>Thermoanaerobacterales</taxon>
        <taxon>Thermoanaerobacteraceae</taxon>
        <taxon>Thermoanaerobacter</taxon>
    </lineage>
</organism>
<dbReference type="RefSeq" id="WP_245599050.1">
    <property type="nucleotide sequence ID" value="NZ_JAURUP010000007.1"/>
</dbReference>
<keyword evidence="2" id="KW-1185">Reference proteome</keyword>
<accession>A0ABT9M2V0</accession>
<dbReference type="Pfam" id="PF19538">
    <property type="entry name" value="DUF6062"/>
    <property type="match status" value="1"/>
</dbReference>
<protein>
    <submittedName>
        <fullName evidence="1">Uncharacterized protein</fullName>
    </submittedName>
</protein>
<comment type="caution">
    <text evidence="1">The sequence shown here is derived from an EMBL/GenBank/DDBJ whole genome shotgun (WGS) entry which is preliminary data.</text>
</comment>
<sequence length="172" mass="20781">MKLEFIPLYEVFEKYKGGCPICKIIKDEEKAYCEHLFEDEVLKDPEMYVKIRETNFCHYHLELLNNSYDKLGLAIALKENVTYKLQQITEKGKSLKKKRLGFLLKLLIVKSGSNVFKSRFEFSQKEKVERLVEQINKIARYYNINKFQKCQPYYKRLTFYQKIYVKRLTYKN</sequence>
<evidence type="ECO:0000313" key="1">
    <source>
        <dbReference type="EMBL" id="MDP9750437.1"/>
    </source>
</evidence>
<dbReference type="InterPro" id="IPR045706">
    <property type="entry name" value="DUF6062"/>
</dbReference>
<evidence type="ECO:0000313" key="2">
    <source>
        <dbReference type="Proteomes" id="UP001223886"/>
    </source>
</evidence>
<name>A0ABT9M2V0_9THEO</name>
<proteinExistence type="predicted"/>
<dbReference type="Proteomes" id="UP001223886">
    <property type="component" value="Unassembled WGS sequence"/>
</dbReference>
<dbReference type="EMBL" id="JAURUP010000007">
    <property type="protein sequence ID" value="MDP9750437.1"/>
    <property type="molecule type" value="Genomic_DNA"/>
</dbReference>
<reference evidence="1 2" key="1">
    <citation type="submission" date="2023-07" db="EMBL/GenBank/DDBJ databases">
        <title>Genomic Encyclopedia of Type Strains, Phase IV (KMG-IV): sequencing the most valuable type-strain genomes for metagenomic binning, comparative biology and taxonomic classification.</title>
        <authorList>
            <person name="Goeker M."/>
        </authorList>
    </citation>
    <scope>NUCLEOTIDE SEQUENCE [LARGE SCALE GENOMIC DNA]</scope>
    <source>
        <strain evidence="1 2">DSM 25963</strain>
    </source>
</reference>
<gene>
    <name evidence="1" type="ORF">J2S24_000905</name>
</gene>